<name>A0AAE0K6T0_9PEZI</name>
<protein>
    <submittedName>
        <fullName evidence="3">Uncharacterized protein</fullName>
    </submittedName>
</protein>
<dbReference type="EMBL" id="JAULSN010000005">
    <property type="protein sequence ID" value="KAK3371076.1"/>
    <property type="molecule type" value="Genomic_DNA"/>
</dbReference>
<feature type="signal peptide" evidence="2">
    <location>
        <begin position="1"/>
        <end position="24"/>
    </location>
</feature>
<evidence type="ECO:0000313" key="4">
    <source>
        <dbReference type="Proteomes" id="UP001287356"/>
    </source>
</evidence>
<feature type="compositionally biased region" description="Basic residues" evidence="1">
    <location>
        <begin position="282"/>
        <end position="292"/>
    </location>
</feature>
<evidence type="ECO:0000256" key="1">
    <source>
        <dbReference type="SAM" id="MobiDB-lite"/>
    </source>
</evidence>
<feature type="compositionally biased region" description="Basic and acidic residues" evidence="1">
    <location>
        <begin position="215"/>
        <end position="232"/>
    </location>
</feature>
<gene>
    <name evidence="3" type="ORF">B0T24DRAFT_721271</name>
</gene>
<organism evidence="3 4">
    <name type="scientific">Lasiosphaeria ovina</name>
    <dbReference type="NCBI Taxonomy" id="92902"/>
    <lineage>
        <taxon>Eukaryota</taxon>
        <taxon>Fungi</taxon>
        <taxon>Dikarya</taxon>
        <taxon>Ascomycota</taxon>
        <taxon>Pezizomycotina</taxon>
        <taxon>Sordariomycetes</taxon>
        <taxon>Sordariomycetidae</taxon>
        <taxon>Sordariales</taxon>
        <taxon>Lasiosphaeriaceae</taxon>
        <taxon>Lasiosphaeria</taxon>
    </lineage>
</organism>
<proteinExistence type="predicted"/>
<keyword evidence="4" id="KW-1185">Reference proteome</keyword>
<dbReference type="Proteomes" id="UP001287356">
    <property type="component" value="Unassembled WGS sequence"/>
</dbReference>
<sequence length="367" mass="39654">MRLPARILVAAAYALPWWYGGADARRVVAKPPRPPRAAPACVDSETIVDLWSVQGLSVAYTHDELVRQGNATFTLANTRTGYRETLRCALTFNSLCEFHGTPGDKDLQLWLQLNLELASITINQTWSCDISDGVNVTAFVVGMAEVYLVCPEDDSETDMTCHGDTDSEYNGYANGSVVLPAPPPPTSSTTTVNPGGIVRRAVGIRAHPRSRFHGKAADPRALDTRGKWETTTDRSSGSAAGVAKNPSAAAAILRGGLGGMAAYDAARRGWRSGKDNDDAKFGKQKQKQKQKVAKYDGKGVQQQQQHDHAVADAAQYGLGVSPPDLADKIQRAAAEEHRRCSPSCRGAAWSQRNARTTPVIPVFLEER</sequence>
<accession>A0AAE0K6T0</accession>
<feature type="region of interest" description="Disordered" evidence="1">
    <location>
        <begin position="270"/>
        <end position="296"/>
    </location>
</feature>
<evidence type="ECO:0000313" key="3">
    <source>
        <dbReference type="EMBL" id="KAK3371076.1"/>
    </source>
</evidence>
<feature type="compositionally biased region" description="Basic and acidic residues" evidence="1">
    <location>
        <begin position="272"/>
        <end position="281"/>
    </location>
</feature>
<dbReference type="AlphaFoldDB" id="A0AAE0K6T0"/>
<reference evidence="3" key="2">
    <citation type="submission" date="2023-06" db="EMBL/GenBank/DDBJ databases">
        <authorList>
            <consortium name="Lawrence Berkeley National Laboratory"/>
            <person name="Haridas S."/>
            <person name="Hensen N."/>
            <person name="Bonometti L."/>
            <person name="Westerberg I."/>
            <person name="Brannstrom I.O."/>
            <person name="Guillou S."/>
            <person name="Cros-Aarteil S."/>
            <person name="Calhoun S."/>
            <person name="Kuo A."/>
            <person name="Mondo S."/>
            <person name="Pangilinan J."/>
            <person name="Riley R."/>
            <person name="Labutti K."/>
            <person name="Andreopoulos B."/>
            <person name="Lipzen A."/>
            <person name="Chen C."/>
            <person name="Yanf M."/>
            <person name="Daum C."/>
            <person name="Ng V."/>
            <person name="Clum A."/>
            <person name="Steindorff A."/>
            <person name="Ohm R."/>
            <person name="Martin F."/>
            <person name="Silar P."/>
            <person name="Natvig D."/>
            <person name="Lalanne C."/>
            <person name="Gautier V."/>
            <person name="Ament-Velasquez S.L."/>
            <person name="Kruys A."/>
            <person name="Hutchinson M.I."/>
            <person name="Powell A.J."/>
            <person name="Barry K."/>
            <person name="Miller A.N."/>
            <person name="Grigoriev I.V."/>
            <person name="Debuchy R."/>
            <person name="Gladieux P."/>
            <person name="Thoren M.H."/>
            <person name="Johannesson H."/>
        </authorList>
    </citation>
    <scope>NUCLEOTIDE SEQUENCE</scope>
    <source>
        <strain evidence="3">CBS 958.72</strain>
    </source>
</reference>
<reference evidence="3" key="1">
    <citation type="journal article" date="2023" name="Mol. Phylogenet. Evol.">
        <title>Genome-scale phylogeny and comparative genomics of the fungal order Sordariales.</title>
        <authorList>
            <person name="Hensen N."/>
            <person name="Bonometti L."/>
            <person name="Westerberg I."/>
            <person name="Brannstrom I.O."/>
            <person name="Guillou S."/>
            <person name="Cros-Aarteil S."/>
            <person name="Calhoun S."/>
            <person name="Haridas S."/>
            <person name="Kuo A."/>
            <person name="Mondo S."/>
            <person name="Pangilinan J."/>
            <person name="Riley R."/>
            <person name="LaButti K."/>
            <person name="Andreopoulos B."/>
            <person name="Lipzen A."/>
            <person name="Chen C."/>
            <person name="Yan M."/>
            <person name="Daum C."/>
            <person name="Ng V."/>
            <person name="Clum A."/>
            <person name="Steindorff A."/>
            <person name="Ohm R.A."/>
            <person name="Martin F."/>
            <person name="Silar P."/>
            <person name="Natvig D.O."/>
            <person name="Lalanne C."/>
            <person name="Gautier V."/>
            <person name="Ament-Velasquez S.L."/>
            <person name="Kruys A."/>
            <person name="Hutchinson M.I."/>
            <person name="Powell A.J."/>
            <person name="Barry K."/>
            <person name="Miller A.N."/>
            <person name="Grigoriev I.V."/>
            <person name="Debuchy R."/>
            <person name="Gladieux P."/>
            <person name="Hiltunen Thoren M."/>
            <person name="Johannesson H."/>
        </authorList>
    </citation>
    <scope>NUCLEOTIDE SEQUENCE</scope>
    <source>
        <strain evidence="3">CBS 958.72</strain>
    </source>
</reference>
<feature type="region of interest" description="Disordered" evidence="1">
    <location>
        <begin position="214"/>
        <end position="242"/>
    </location>
</feature>
<keyword evidence="2" id="KW-0732">Signal</keyword>
<comment type="caution">
    <text evidence="3">The sequence shown here is derived from an EMBL/GenBank/DDBJ whole genome shotgun (WGS) entry which is preliminary data.</text>
</comment>
<evidence type="ECO:0000256" key="2">
    <source>
        <dbReference type="SAM" id="SignalP"/>
    </source>
</evidence>
<feature type="chain" id="PRO_5042181251" evidence="2">
    <location>
        <begin position="25"/>
        <end position="367"/>
    </location>
</feature>